<dbReference type="AlphaFoldDB" id="A0AAE2V927"/>
<proteinExistence type="predicted"/>
<accession>A0AAE2V927</accession>
<protein>
    <submittedName>
        <fullName evidence="3">Type II secretion system protein</fullName>
    </submittedName>
</protein>
<keyword evidence="2" id="KW-0812">Transmembrane</keyword>
<feature type="transmembrane region" description="Helical" evidence="2">
    <location>
        <begin position="33"/>
        <end position="54"/>
    </location>
</feature>
<gene>
    <name evidence="3" type="ORF">JIN83_05705</name>
</gene>
<keyword evidence="4" id="KW-1185">Reference proteome</keyword>
<evidence type="ECO:0000256" key="1">
    <source>
        <dbReference type="SAM" id="MobiDB-lite"/>
    </source>
</evidence>
<feature type="region of interest" description="Disordered" evidence="1">
    <location>
        <begin position="146"/>
        <end position="168"/>
    </location>
</feature>
<reference evidence="3" key="1">
    <citation type="submission" date="2021-01" db="EMBL/GenBank/DDBJ databases">
        <title>Modified the classification status of verrucomicrobia.</title>
        <authorList>
            <person name="Feng X."/>
        </authorList>
    </citation>
    <scope>NUCLEOTIDE SEQUENCE</scope>
    <source>
        <strain evidence="3">5K15</strain>
    </source>
</reference>
<dbReference type="Proteomes" id="UP000634206">
    <property type="component" value="Unassembled WGS sequence"/>
</dbReference>
<name>A0AAE2V927_9BACT</name>
<comment type="caution">
    <text evidence="3">The sequence shown here is derived from an EMBL/GenBank/DDBJ whole genome shotgun (WGS) entry which is preliminary data.</text>
</comment>
<keyword evidence="2" id="KW-1133">Transmembrane helix</keyword>
<organism evidence="3 4">
    <name type="scientific">Oceaniferula flava</name>
    <dbReference type="NCBI Taxonomy" id="2800421"/>
    <lineage>
        <taxon>Bacteria</taxon>
        <taxon>Pseudomonadati</taxon>
        <taxon>Verrucomicrobiota</taxon>
        <taxon>Verrucomicrobiia</taxon>
        <taxon>Verrucomicrobiales</taxon>
        <taxon>Verrucomicrobiaceae</taxon>
        <taxon>Oceaniferula</taxon>
    </lineage>
</organism>
<feature type="compositionally biased region" description="Basic and acidic residues" evidence="1">
    <location>
        <begin position="153"/>
        <end position="162"/>
    </location>
</feature>
<evidence type="ECO:0000256" key="2">
    <source>
        <dbReference type="SAM" id="Phobius"/>
    </source>
</evidence>
<dbReference type="EMBL" id="JAENIG010000003">
    <property type="protein sequence ID" value="MBK1854443.1"/>
    <property type="molecule type" value="Genomic_DNA"/>
</dbReference>
<evidence type="ECO:0000313" key="3">
    <source>
        <dbReference type="EMBL" id="MBK1854443.1"/>
    </source>
</evidence>
<dbReference type="RefSeq" id="WP_309489051.1">
    <property type="nucleotide sequence ID" value="NZ_JAENIG010000003.1"/>
</dbReference>
<sequence>MVFNHNNTTKQKTMKLTKTANTKLKPGMTLIEITVVILVLLTLISVLFIGANIYKKGADRAACILNIRNVHQAVRANQNLKGINTGTTLTMSDEIYSVSGTERYLSEPTCPTAGGAYTPETTYPEVGTAAVRCAEFGAVTEEEQTAIDAGSQDARDLTDHVPENTNGW</sequence>
<evidence type="ECO:0000313" key="4">
    <source>
        <dbReference type="Proteomes" id="UP000634206"/>
    </source>
</evidence>
<keyword evidence="2" id="KW-0472">Membrane</keyword>